<protein>
    <submittedName>
        <fullName evidence="1">NAD-dependent protein deacetylase sirtuin-2</fullName>
    </submittedName>
</protein>
<reference evidence="1" key="1">
    <citation type="submission" date="2022-07" db="EMBL/GenBank/DDBJ databases">
        <title>Phylogenomic reconstructions and comparative analyses of Kickxellomycotina fungi.</title>
        <authorList>
            <person name="Reynolds N.K."/>
            <person name="Stajich J.E."/>
            <person name="Barry K."/>
            <person name="Grigoriev I.V."/>
            <person name="Crous P."/>
            <person name="Smith M.E."/>
        </authorList>
    </citation>
    <scope>NUCLEOTIDE SEQUENCE</scope>
    <source>
        <strain evidence="1">CBS 190363</strain>
    </source>
</reference>
<evidence type="ECO:0000313" key="1">
    <source>
        <dbReference type="EMBL" id="KAJ2890031.1"/>
    </source>
</evidence>
<keyword evidence="2" id="KW-1185">Reference proteome</keyword>
<dbReference type="Proteomes" id="UP001139981">
    <property type="component" value="Unassembled WGS sequence"/>
</dbReference>
<accession>A0ACC1LZQ3</accession>
<sequence length="388" mass="42310">MEEAITGLSALSLDTNISPRLEPAISDVAVPQSPGSGVESSDSEEESYAESHSSSDSDDDDDLARAAWSGPPPPLKVYVPLLPAGTASLFDASDSSLEAIADMVATGKAKNVIVMAGAGISTDAGIPDFRSPGTGLYDNLQQFNLPHPEAIFSIDFFRRNPKPFYVLAKELFPGQYVPTQSHFFVKLLAQKGLLLRHYTQNIDCLERAAGIDPELIVEAHGSFHAAHCIGRKCRKEYPQEWIKEHIFRDSIPRCGVCDSLVKPDITFFGEGLPSRFFELLSEDFAKCDLLIVMGTSLLVQPFASIIDKVGPRVPRLLINRERVGESKALGIGFDFDGRHNISLHRDAFVAGDCDEACALLAGHLGWLEELIAIRTGYVGKQQEVLDPI</sequence>
<proteinExistence type="predicted"/>
<dbReference type="EMBL" id="JANBVB010001540">
    <property type="protein sequence ID" value="KAJ2890031.1"/>
    <property type="molecule type" value="Genomic_DNA"/>
</dbReference>
<comment type="caution">
    <text evidence="1">The sequence shown here is derived from an EMBL/GenBank/DDBJ whole genome shotgun (WGS) entry which is preliminary data.</text>
</comment>
<organism evidence="1 2">
    <name type="scientific">Coemansia aciculifera</name>
    <dbReference type="NCBI Taxonomy" id="417176"/>
    <lineage>
        <taxon>Eukaryota</taxon>
        <taxon>Fungi</taxon>
        <taxon>Fungi incertae sedis</taxon>
        <taxon>Zoopagomycota</taxon>
        <taxon>Kickxellomycotina</taxon>
        <taxon>Kickxellomycetes</taxon>
        <taxon>Kickxellales</taxon>
        <taxon>Kickxellaceae</taxon>
        <taxon>Coemansia</taxon>
    </lineage>
</organism>
<gene>
    <name evidence="1" type="primary">Sirt2</name>
    <name evidence="1" type="ORF">IWW38_004356</name>
</gene>
<evidence type="ECO:0000313" key="2">
    <source>
        <dbReference type="Proteomes" id="UP001139981"/>
    </source>
</evidence>
<name>A0ACC1LZQ3_9FUNG</name>